<feature type="transmembrane region" description="Helical" evidence="1">
    <location>
        <begin position="679"/>
        <end position="704"/>
    </location>
</feature>
<keyword evidence="1" id="KW-1133">Transmembrane helix</keyword>
<dbReference type="AlphaFoldDB" id="G7Y678"/>
<reference evidence="2" key="1">
    <citation type="journal article" date="2011" name="Genome Biol.">
        <title>The draft genome of the carcinogenic human liver fluke Clonorchis sinensis.</title>
        <authorList>
            <person name="Wang X."/>
            <person name="Chen W."/>
            <person name="Huang Y."/>
            <person name="Sun J."/>
            <person name="Men J."/>
            <person name="Liu H."/>
            <person name="Luo F."/>
            <person name="Guo L."/>
            <person name="Lv X."/>
            <person name="Deng C."/>
            <person name="Zhou C."/>
            <person name="Fan Y."/>
            <person name="Li X."/>
            <person name="Huang L."/>
            <person name="Hu Y."/>
            <person name="Liang C."/>
            <person name="Hu X."/>
            <person name="Xu J."/>
            <person name="Yu X."/>
        </authorList>
    </citation>
    <scope>NUCLEOTIDE SEQUENCE [LARGE SCALE GENOMIC DNA]</scope>
    <source>
        <strain evidence="2">Henan</strain>
    </source>
</reference>
<evidence type="ECO:0000313" key="2">
    <source>
        <dbReference type="EMBL" id="GAA48464.1"/>
    </source>
</evidence>
<name>G7Y678_CLOSI</name>
<evidence type="ECO:0000313" key="3">
    <source>
        <dbReference type="Proteomes" id="UP000008909"/>
    </source>
</evidence>
<protein>
    <submittedName>
        <fullName evidence="2">Uncharacterized protein</fullName>
    </submittedName>
</protein>
<dbReference type="EMBL" id="DF142891">
    <property type="protein sequence ID" value="GAA48464.1"/>
    <property type="molecule type" value="Genomic_DNA"/>
</dbReference>
<reference key="2">
    <citation type="submission" date="2011-10" db="EMBL/GenBank/DDBJ databases">
        <title>The genome and transcriptome sequence of Clonorchis sinensis provide insights into the carcinogenic liver fluke.</title>
        <authorList>
            <person name="Wang X."/>
            <person name="Huang Y."/>
            <person name="Chen W."/>
            <person name="Liu H."/>
            <person name="Guo L."/>
            <person name="Chen Y."/>
            <person name="Luo F."/>
            <person name="Zhou W."/>
            <person name="Sun J."/>
            <person name="Mao Q."/>
            <person name="Liang P."/>
            <person name="Zhou C."/>
            <person name="Tian Y."/>
            <person name="Men J."/>
            <person name="Lv X."/>
            <person name="Huang L."/>
            <person name="Zhou J."/>
            <person name="Hu Y."/>
            <person name="Li R."/>
            <person name="Zhang F."/>
            <person name="Lei H."/>
            <person name="Li X."/>
            <person name="Hu X."/>
            <person name="Liang C."/>
            <person name="Xu J."/>
            <person name="Wu Z."/>
            <person name="Yu X."/>
        </authorList>
    </citation>
    <scope>NUCLEOTIDE SEQUENCE</scope>
    <source>
        <strain>Henan</strain>
    </source>
</reference>
<keyword evidence="1" id="KW-0472">Membrane</keyword>
<keyword evidence="1" id="KW-0812">Transmembrane</keyword>
<organism evidence="2 3">
    <name type="scientific">Clonorchis sinensis</name>
    <name type="common">Chinese liver fluke</name>
    <dbReference type="NCBI Taxonomy" id="79923"/>
    <lineage>
        <taxon>Eukaryota</taxon>
        <taxon>Metazoa</taxon>
        <taxon>Spiralia</taxon>
        <taxon>Lophotrochozoa</taxon>
        <taxon>Platyhelminthes</taxon>
        <taxon>Trematoda</taxon>
        <taxon>Digenea</taxon>
        <taxon>Opisthorchiida</taxon>
        <taxon>Opisthorchiata</taxon>
        <taxon>Opisthorchiidae</taxon>
        <taxon>Clonorchis</taxon>
    </lineage>
</organism>
<proteinExistence type="predicted"/>
<sequence>MRRPGVAHSVAWKHQKREIQLGSRQSNRRMAKVMNSALDNYIQKYGRTTNHHGEVCVRSPGPVPGSATQLVNGRIGTAIKSTERKPFSEPVECNAREPKRSTNRKWTNEITCIYRFHKNFATRCLTSYPGTCALNGLSDFMYLKLWLVHELTEEELRVCFLVSKGTFNVLEPVAEVLDRFVRSDTALQKLLKVILKHRVTSITTGPVMSPSSSSNGSPQLYFSIGEFVEGQDLKRTLFVLKTEKHLTAVPHVLTIINNAHLTNHQGEWLCNTRPSGHECLLSNVIYWTAVRFRLASPIRFGLQFRILKPVKYPRVALVKNCAIQQGSFQPFGDHPATTTQDAVGSKLSFIPIQPALPEQVRCYSDTTNLPRLNRMKYFIITCQVGCYVVQRHSDGDKDGSNEPTATVTAETSMTHNTKRNMVNTGTVPEHMNRTARNKTGKRQLSQTTQLKTYMSCTYWDSLPKPEDIVSYLDCVIIGKPDAYYLFIYEPRFQSQRVPVIDCVDAGFLDWIPNGTQLLGLELGFRMKHIPPYLFRYNQRIMEETQYICIDGSSLENGTISFVDTERFASNQLRQVVFRKDSLRRDRRPPQTLEHHHIEAFHSKEEVISCPQVMHPRPANITHNVDCQFSPAALPTTSDRVDQTKAIQLCPFRVEANKKEARRRKQRTGWFQELHVPPSFLSACLLLVVLFLTIGIIIAFCVINAERLMLFKTRGRKRREREAALALEMAEQAAKQAAAAAAAEAQARHHNAWHPISGRYGMGHPGLGGAFGAFSVRHLNALSSHPSHHTGTTAT</sequence>
<gene>
    <name evidence="2" type="ORF">CLF_101643</name>
</gene>
<evidence type="ECO:0000256" key="1">
    <source>
        <dbReference type="SAM" id="Phobius"/>
    </source>
</evidence>
<accession>G7Y678</accession>
<dbReference type="Proteomes" id="UP000008909">
    <property type="component" value="Unassembled WGS sequence"/>
</dbReference>
<keyword evidence="3" id="KW-1185">Reference proteome</keyword>